<evidence type="ECO:0000256" key="1">
    <source>
        <dbReference type="SAM" id="MobiDB-lite"/>
    </source>
</evidence>
<dbReference type="AlphaFoldDB" id="A0A7T8GSV5"/>
<evidence type="ECO:0000313" key="3">
    <source>
        <dbReference type="Proteomes" id="UP000595437"/>
    </source>
</evidence>
<gene>
    <name evidence="2" type="ORF">FKW44_017386</name>
</gene>
<accession>A0A7T8GSV5</accession>
<proteinExistence type="predicted"/>
<feature type="compositionally biased region" description="Polar residues" evidence="1">
    <location>
        <begin position="71"/>
        <end position="80"/>
    </location>
</feature>
<feature type="compositionally biased region" description="Acidic residues" evidence="1">
    <location>
        <begin position="31"/>
        <end position="41"/>
    </location>
</feature>
<protein>
    <submittedName>
        <fullName evidence="2">Uncharacterized protein</fullName>
    </submittedName>
</protein>
<evidence type="ECO:0000313" key="2">
    <source>
        <dbReference type="EMBL" id="QQP37189.1"/>
    </source>
</evidence>
<sequence>MNGITKQLSMDNLRRRLLHKKANTCNGRIETEEDHLLEGEEPVSKSIHIEDSGSNKSNNSDSRNKKSESNVSPSLAQIPSSLITLTEAERKRLEDVLLQIGLKECGL</sequence>
<name>A0A7T8GSV5_CALRO</name>
<keyword evidence="3" id="KW-1185">Reference proteome</keyword>
<feature type="region of interest" description="Disordered" evidence="1">
    <location>
        <begin position="30"/>
        <end position="80"/>
    </location>
</feature>
<dbReference type="EMBL" id="CP045901">
    <property type="protein sequence ID" value="QQP37189.1"/>
    <property type="molecule type" value="Genomic_DNA"/>
</dbReference>
<organism evidence="2 3">
    <name type="scientific">Caligus rogercresseyi</name>
    <name type="common">Sea louse</name>
    <dbReference type="NCBI Taxonomy" id="217165"/>
    <lineage>
        <taxon>Eukaryota</taxon>
        <taxon>Metazoa</taxon>
        <taxon>Ecdysozoa</taxon>
        <taxon>Arthropoda</taxon>
        <taxon>Crustacea</taxon>
        <taxon>Multicrustacea</taxon>
        <taxon>Hexanauplia</taxon>
        <taxon>Copepoda</taxon>
        <taxon>Siphonostomatoida</taxon>
        <taxon>Caligidae</taxon>
        <taxon>Caligus</taxon>
    </lineage>
</organism>
<reference evidence="3" key="1">
    <citation type="submission" date="2021-01" db="EMBL/GenBank/DDBJ databases">
        <title>Caligus Genome Assembly.</title>
        <authorList>
            <person name="Gallardo-Escarate C."/>
        </authorList>
    </citation>
    <scope>NUCLEOTIDE SEQUENCE [LARGE SCALE GENOMIC DNA]</scope>
</reference>
<dbReference type="Proteomes" id="UP000595437">
    <property type="component" value="Chromosome 12"/>
</dbReference>